<keyword evidence="9" id="KW-0511">Multifunctional enzyme</keyword>
<evidence type="ECO:0000256" key="8">
    <source>
        <dbReference type="RuleBase" id="RU003793"/>
    </source>
</evidence>
<keyword evidence="9" id="KW-0645">Protease</keyword>
<dbReference type="GO" id="GO:0016787">
    <property type="term" value="F:hydrolase activity"/>
    <property type="evidence" value="ECO:0007669"/>
    <property type="project" value="UniProtKB-KW"/>
</dbReference>
<evidence type="ECO:0000256" key="7">
    <source>
        <dbReference type="ARBA" id="ARBA00023136"/>
    </source>
</evidence>
<organism evidence="13 14">
    <name type="scientific">Reinekea marina</name>
    <dbReference type="NCBI Taxonomy" id="1310421"/>
    <lineage>
        <taxon>Bacteria</taxon>
        <taxon>Pseudomonadati</taxon>
        <taxon>Pseudomonadota</taxon>
        <taxon>Gammaproteobacteria</taxon>
        <taxon>Oceanospirillales</taxon>
        <taxon>Saccharospirillaceae</taxon>
        <taxon>Reinekea</taxon>
    </lineage>
</organism>
<keyword evidence="4" id="KW-0997">Cell inner membrane</keyword>
<feature type="transmembrane region" description="Helical" evidence="10">
    <location>
        <begin position="136"/>
        <end position="154"/>
    </location>
</feature>
<accession>A0ABV7WS04</accession>
<dbReference type="PRINTS" id="PR00864">
    <property type="entry name" value="PREPILNPTASE"/>
</dbReference>
<dbReference type="RefSeq" id="WP_290282742.1">
    <property type="nucleotide sequence ID" value="NZ_JAUFQI010000001.1"/>
</dbReference>
<evidence type="ECO:0000256" key="4">
    <source>
        <dbReference type="ARBA" id="ARBA00022519"/>
    </source>
</evidence>
<comment type="similarity">
    <text evidence="2 8">Belongs to the peptidase A24 family.</text>
</comment>
<feature type="domain" description="Prepilin type IV endopeptidase peptidase" evidence="11">
    <location>
        <begin position="142"/>
        <end position="250"/>
    </location>
</feature>
<sequence>MALIEYLASNSVAFIATVFILGLLVGSFLNVVIYRLPVMMQHAFKLEIAFFNDDEKQYNALENEPKFNLAKPDSKCPNCQHKIKAWENIPVISWLILRAKCSNCKKPISARYPTIELVSGILSATTAWYFGWGIEAFTLIGFFWLLIVLTMIDFDHKLLPDSITLPLIWVGLLLALIWQPFTSLESSVIGAIAGYMSLWLLYWSFKLLTGKEGMGFGDFKLFSAFGAWFGWQALPLIILLSSLVGAVVGILMIAILGRDKQVPIPFGPYLCGAALVYVFWGERIMNWYLGAAF</sequence>
<dbReference type="Pfam" id="PF06750">
    <property type="entry name" value="A24_N_bact"/>
    <property type="match status" value="1"/>
</dbReference>
<dbReference type="Proteomes" id="UP001595710">
    <property type="component" value="Unassembled WGS sequence"/>
</dbReference>
<evidence type="ECO:0000313" key="14">
    <source>
        <dbReference type="Proteomes" id="UP001595710"/>
    </source>
</evidence>
<feature type="domain" description="Prepilin peptidase A24 N-terminal" evidence="12">
    <location>
        <begin position="20"/>
        <end position="130"/>
    </location>
</feature>
<comment type="caution">
    <text evidence="13">The sequence shown here is derived from an EMBL/GenBank/DDBJ whole genome shotgun (WGS) entry which is preliminary data.</text>
</comment>
<keyword evidence="5 9" id="KW-0812">Transmembrane</keyword>
<name>A0ABV7WS04_9GAMM</name>
<feature type="transmembrane region" description="Helical" evidence="10">
    <location>
        <begin position="187"/>
        <end position="205"/>
    </location>
</feature>
<keyword evidence="9 13" id="KW-0378">Hydrolase</keyword>
<dbReference type="PANTHER" id="PTHR30487">
    <property type="entry name" value="TYPE 4 PREPILIN-LIKE PROTEINS LEADER PEPTIDE-PROCESSING ENZYME"/>
    <property type="match status" value="1"/>
</dbReference>
<dbReference type="InterPro" id="IPR010627">
    <property type="entry name" value="Prepilin_pept_A24_N"/>
</dbReference>
<keyword evidence="9" id="KW-0489">Methyltransferase</keyword>
<comment type="catalytic activity">
    <reaction evidence="9">
        <text>Typically cleaves a -Gly-|-Phe- bond to release an N-terminal, basic peptide of 5-8 residues from type IV prepilin, and then N-methylates the new N-terminal amino group, the methyl donor being S-adenosyl-L-methionine.</text>
        <dbReference type="EC" id="3.4.23.43"/>
    </reaction>
</comment>
<evidence type="ECO:0000256" key="6">
    <source>
        <dbReference type="ARBA" id="ARBA00022989"/>
    </source>
</evidence>
<evidence type="ECO:0000256" key="1">
    <source>
        <dbReference type="ARBA" id="ARBA00004429"/>
    </source>
</evidence>
<protein>
    <recommendedName>
        <fullName evidence="9">Prepilin leader peptidase/N-methyltransferase</fullName>
        <ecNumber evidence="9">2.1.1.-</ecNumber>
        <ecNumber evidence="9">3.4.23.43</ecNumber>
    </recommendedName>
</protein>
<comment type="subcellular location">
    <subcellularLocation>
        <location evidence="1">Cell inner membrane</location>
        <topology evidence="1">Multi-pass membrane protein</topology>
    </subcellularLocation>
    <subcellularLocation>
        <location evidence="9">Cell membrane</location>
        <topology evidence="9">Multi-pass membrane protein</topology>
    </subcellularLocation>
</comment>
<keyword evidence="3" id="KW-1003">Cell membrane</keyword>
<dbReference type="EC" id="2.1.1.-" evidence="9"/>
<dbReference type="Gene3D" id="1.20.120.1220">
    <property type="match status" value="1"/>
</dbReference>
<keyword evidence="9" id="KW-0808">Transferase</keyword>
<dbReference type="PANTHER" id="PTHR30487:SF0">
    <property type="entry name" value="PREPILIN LEADER PEPTIDASE_N-METHYLTRANSFERASE-RELATED"/>
    <property type="match status" value="1"/>
</dbReference>
<keyword evidence="14" id="KW-1185">Reference proteome</keyword>
<dbReference type="InterPro" id="IPR050882">
    <property type="entry name" value="Prepilin_peptidase/N-MTase"/>
</dbReference>
<comment type="function">
    <text evidence="9">Plays an essential role in type IV pili and type II pseudopili formation by proteolytically removing the leader sequence from substrate proteins and subsequently monomethylating the alpha-amino group of the newly exposed N-terminal phenylalanine.</text>
</comment>
<dbReference type="EC" id="3.4.23.43" evidence="9"/>
<evidence type="ECO:0000256" key="3">
    <source>
        <dbReference type="ARBA" id="ARBA00022475"/>
    </source>
</evidence>
<reference evidence="14" key="1">
    <citation type="journal article" date="2019" name="Int. J. Syst. Evol. Microbiol.">
        <title>The Global Catalogue of Microorganisms (GCM) 10K type strain sequencing project: providing services to taxonomists for standard genome sequencing and annotation.</title>
        <authorList>
            <consortium name="The Broad Institute Genomics Platform"/>
            <consortium name="The Broad Institute Genome Sequencing Center for Infectious Disease"/>
            <person name="Wu L."/>
            <person name="Ma J."/>
        </authorList>
    </citation>
    <scope>NUCLEOTIDE SEQUENCE [LARGE SCALE GENOMIC DNA]</scope>
    <source>
        <strain evidence="14">CECT 8288</strain>
    </source>
</reference>
<proteinExistence type="inferred from homology"/>
<dbReference type="EMBL" id="JBHRYN010000008">
    <property type="protein sequence ID" value="MFC3701255.1"/>
    <property type="molecule type" value="Genomic_DNA"/>
</dbReference>
<evidence type="ECO:0000313" key="13">
    <source>
        <dbReference type="EMBL" id="MFC3701255.1"/>
    </source>
</evidence>
<dbReference type="Pfam" id="PF01478">
    <property type="entry name" value="Peptidase_A24"/>
    <property type="match status" value="1"/>
</dbReference>
<dbReference type="InterPro" id="IPR000045">
    <property type="entry name" value="Prepilin_IV_endopep_pep"/>
</dbReference>
<dbReference type="InterPro" id="IPR014032">
    <property type="entry name" value="Peptidase_A24A_bac"/>
</dbReference>
<evidence type="ECO:0000259" key="11">
    <source>
        <dbReference type="Pfam" id="PF01478"/>
    </source>
</evidence>
<feature type="transmembrane region" description="Helical" evidence="10">
    <location>
        <begin position="262"/>
        <end position="280"/>
    </location>
</feature>
<keyword evidence="6 10" id="KW-1133">Transmembrane helix</keyword>
<gene>
    <name evidence="13" type="ORF">ACFOND_06330</name>
</gene>
<evidence type="ECO:0000259" key="12">
    <source>
        <dbReference type="Pfam" id="PF06750"/>
    </source>
</evidence>
<evidence type="ECO:0000256" key="2">
    <source>
        <dbReference type="ARBA" id="ARBA00005801"/>
    </source>
</evidence>
<feature type="transmembrane region" description="Helical" evidence="10">
    <location>
        <begin position="225"/>
        <end position="256"/>
    </location>
</feature>
<keyword evidence="7 10" id="KW-0472">Membrane</keyword>
<feature type="transmembrane region" description="Helical" evidence="10">
    <location>
        <begin position="12"/>
        <end position="36"/>
    </location>
</feature>
<feature type="transmembrane region" description="Helical" evidence="10">
    <location>
        <begin position="163"/>
        <end position="181"/>
    </location>
</feature>
<evidence type="ECO:0000256" key="10">
    <source>
        <dbReference type="SAM" id="Phobius"/>
    </source>
</evidence>
<evidence type="ECO:0000256" key="5">
    <source>
        <dbReference type="ARBA" id="ARBA00022692"/>
    </source>
</evidence>
<evidence type="ECO:0000256" key="9">
    <source>
        <dbReference type="RuleBase" id="RU003794"/>
    </source>
</evidence>